<dbReference type="AlphaFoldDB" id="A0AA36HDN7"/>
<feature type="transmembrane region" description="Helical" evidence="5">
    <location>
        <begin position="251"/>
        <end position="274"/>
    </location>
</feature>
<dbReference type="PROSITE" id="PS00237">
    <property type="entry name" value="G_PROTEIN_RECEP_F1_1"/>
    <property type="match status" value="1"/>
</dbReference>
<organism evidence="6 7">
    <name type="scientific">Cylicocyclus nassatus</name>
    <name type="common">Nematode worm</name>
    <dbReference type="NCBI Taxonomy" id="53992"/>
    <lineage>
        <taxon>Eukaryota</taxon>
        <taxon>Metazoa</taxon>
        <taxon>Ecdysozoa</taxon>
        <taxon>Nematoda</taxon>
        <taxon>Chromadorea</taxon>
        <taxon>Rhabditida</taxon>
        <taxon>Rhabditina</taxon>
        <taxon>Rhabditomorpha</taxon>
        <taxon>Strongyloidea</taxon>
        <taxon>Strongylidae</taxon>
        <taxon>Cylicocyclus</taxon>
    </lineage>
</organism>
<dbReference type="Proteomes" id="UP001176961">
    <property type="component" value="Unassembled WGS sequence"/>
</dbReference>
<keyword evidence="2 5" id="KW-0812">Transmembrane</keyword>
<dbReference type="PANTHER" id="PTHR31627">
    <property type="entry name" value="SERPENTINE RECEPTOR CLASS GAMMA-RELATED"/>
    <property type="match status" value="1"/>
</dbReference>
<feature type="transmembrane region" description="Helical" evidence="5">
    <location>
        <begin position="6"/>
        <end position="31"/>
    </location>
</feature>
<evidence type="ECO:0000313" key="7">
    <source>
        <dbReference type="Proteomes" id="UP001176961"/>
    </source>
</evidence>
<dbReference type="Gene3D" id="1.20.1070.10">
    <property type="entry name" value="Rhodopsin 7-helix transmembrane proteins"/>
    <property type="match status" value="1"/>
</dbReference>
<evidence type="ECO:0000256" key="4">
    <source>
        <dbReference type="ARBA" id="ARBA00023136"/>
    </source>
</evidence>
<dbReference type="InterPro" id="IPR051119">
    <property type="entry name" value="Nematode_SR-like"/>
</dbReference>
<comment type="subcellular location">
    <subcellularLocation>
        <location evidence="1">Membrane</location>
        <topology evidence="1">Multi-pass membrane protein</topology>
    </subcellularLocation>
</comment>
<dbReference type="GO" id="GO:0004930">
    <property type="term" value="F:G protein-coupled receptor activity"/>
    <property type="evidence" value="ECO:0007669"/>
    <property type="project" value="InterPro"/>
</dbReference>
<keyword evidence="7" id="KW-1185">Reference proteome</keyword>
<evidence type="ECO:0000256" key="1">
    <source>
        <dbReference type="ARBA" id="ARBA00004141"/>
    </source>
</evidence>
<evidence type="ECO:0000256" key="5">
    <source>
        <dbReference type="SAM" id="Phobius"/>
    </source>
</evidence>
<evidence type="ECO:0000256" key="3">
    <source>
        <dbReference type="ARBA" id="ARBA00022989"/>
    </source>
</evidence>
<dbReference type="Pfam" id="PF10323">
    <property type="entry name" value="7TM_GPCR_Srv"/>
    <property type="match status" value="1"/>
</dbReference>
<dbReference type="PANTHER" id="PTHR31627:SF31">
    <property type="entry name" value="SERPENTINE RECEPTOR CLASS GAMMA"/>
    <property type="match status" value="1"/>
</dbReference>
<dbReference type="SUPFAM" id="SSF81321">
    <property type="entry name" value="Family A G protein-coupled receptor-like"/>
    <property type="match status" value="1"/>
</dbReference>
<feature type="transmembrane region" description="Helical" evidence="5">
    <location>
        <begin position="78"/>
        <end position="102"/>
    </location>
</feature>
<keyword evidence="3 5" id="KW-1133">Transmembrane helix</keyword>
<name>A0AA36HDN7_CYLNA</name>
<evidence type="ECO:0000256" key="2">
    <source>
        <dbReference type="ARBA" id="ARBA00022692"/>
    </source>
</evidence>
<gene>
    <name evidence="6" type="ORF">CYNAS_LOCUS20439</name>
</gene>
<protein>
    <submittedName>
        <fullName evidence="6">Uncharacterized protein</fullName>
    </submittedName>
</protein>
<evidence type="ECO:0000313" key="6">
    <source>
        <dbReference type="EMBL" id="CAJ0608456.1"/>
    </source>
</evidence>
<feature type="transmembrane region" description="Helical" evidence="5">
    <location>
        <begin position="123"/>
        <end position="140"/>
    </location>
</feature>
<dbReference type="InterPro" id="IPR019426">
    <property type="entry name" value="7TM_GPCR_serpentine_rcpt_Srv"/>
</dbReference>
<feature type="transmembrane region" description="Helical" evidence="5">
    <location>
        <begin position="216"/>
        <end position="239"/>
    </location>
</feature>
<comment type="caution">
    <text evidence="6">The sequence shown here is derived from an EMBL/GenBank/DDBJ whole genome shotgun (WGS) entry which is preliminary data.</text>
</comment>
<dbReference type="GO" id="GO:0016020">
    <property type="term" value="C:membrane"/>
    <property type="evidence" value="ECO:0007669"/>
    <property type="project" value="UniProtKB-SubCell"/>
</dbReference>
<accession>A0AA36HDN7</accession>
<sequence length="298" mass="33741">MDYSIIIVFQLIYIIPSLLLYLIQFCFIFFSKDAEFSTAFHYIFLARAPADMLQVLTSLFTFRLPLAGWVWVEDKPYIAKAGFVISQYVCLIELFAQLSLSVNRFTAIIYPLRHNQLWNKRTTCKLFAICALIALIPTAIRLPQAAGYANVNGKIVPHLIHEEDQKLNSYITSSIYVIFGLSCFLLNVGSLVKHAQQRNLKLFDQQQVARRVQLNLLTYSSSFTLAIISMTICQCMLALDIFPLTTDGRALLIIMLTLSADCFALSNPWLLLALSSSFRSKFMKLGANKNSVSNIYSV</sequence>
<reference evidence="6" key="1">
    <citation type="submission" date="2023-07" db="EMBL/GenBank/DDBJ databases">
        <authorList>
            <consortium name="CYATHOMIX"/>
        </authorList>
    </citation>
    <scope>NUCLEOTIDE SEQUENCE</scope>
    <source>
        <strain evidence="6">N/A</strain>
    </source>
</reference>
<keyword evidence="4 5" id="KW-0472">Membrane</keyword>
<dbReference type="InterPro" id="IPR000276">
    <property type="entry name" value="GPCR_Rhodpsn"/>
</dbReference>
<dbReference type="EMBL" id="CATQJL010000316">
    <property type="protein sequence ID" value="CAJ0608456.1"/>
    <property type="molecule type" value="Genomic_DNA"/>
</dbReference>
<proteinExistence type="predicted"/>
<feature type="transmembrane region" description="Helical" evidence="5">
    <location>
        <begin position="175"/>
        <end position="195"/>
    </location>
</feature>